<evidence type="ECO:0008006" key="4">
    <source>
        <dbReference type="Google" id="ProtNLM"/>
    </source>
</evidence>
<protein>
    <recommendedName>
        <fullName evidence="4">ABC-2 family transporter protein</fullName>
    </recommendedName>
</protein>
<sequence>MNKWEGAWHVAKYEWRKDRVGMIITTLFIAYMLLVSRSFYMDAWSGQLDLSVIWLVDFAQLAILPMLGFPANRTTFKAWREDCYTRRLVQWRVLPISVSQLVMGRLIQLTGLLTIGLLLYFAILYGSAAPIREHIGVGPYIGYVIIWFSYSVAIASMYSMWEQGFSGKIYMVLCFGFAALYLTAAAVLGSNEKSISLYLLERMADGNWWYPVVAVVGSSAFVYGMYRLTCRRLRMRSFTR</sequence>
<dbReference type="RefSeq" id="WP_191206678.1">
    <property type="nucleotide sequence ID" value="NZ_JACXZA010000009.1"/>
</dbReference>
<keyword evidence="1" id="KW-0472">Membrane</keyword>
<feature type="transmembrane region" description="Helical" evidence="1">
    <location>
        <begin position="20"/>
        <end position="40"/>
    </location>
</feature>
<evidence type="ECO:0000313" key="2">
    <source>
        <dbReference type="EMBL" id="MBD3922369.1"/>
    </source>
</evidence>
<evidence type="ECO:0000313" key="3">
    <source>
        <dbReference type="Proteomes" id="UP000609346"/>
    </source>
</evidence>
<feature type="transmembrane region" description="Helical" evidence="1">
    <location>
        <begin position="52"/>
        <end position="71"/>
    </location>
</feature>
<gene>
    <name evidence="2" type="ORF">H8B09_26690</name>
</gene>
<comment type="caution">
    <text evidence="2">The sequence shown here is derived from an EMBL/GenBank/DDBJ whole genome shotgun (WGS) entry which is preliminary data.</text>
</comment>
<accession>A0ABR8N7E2</accession>
<evidence type="ECO:0000256" key="1">
    <source>
        <dbReference type="SAM" id="Phobius"/>
    </source>
</evidence>
<keyword evidence="1" id="KW-0812">Transmembrane</keyword>
<dbReference type="Proteomes" id="UP000609346">
    <property type="component" value="Unassembled WGS sequence"/>
</dbReference>
<feature type="transmembrane region" description="Helical" evidence="1">
    <location>
        <begin position="140"/>
        <end position="158"/>
    </location>
</feature>
<keyword evidence="1" id="KW-1133">Transmembrane helix</keyword>
<name>A0ABR8N7E2_9BACL</name>
<feature type="transmembrane region" description="Helical" evidence="1">
    <location>
        <begin position="170"/>
        <end position="188"/>
    </location>
</feature>
<reference evidence="2 3" key="1">
    <citation type="submission" date="2020-09" db="EMBL/GenBank/DDBJ databases">
        <title>Paenibacillus sp. strain PR3 16S rRNA gene Genome sequencing and assembly.</title>
        <authorList>
            <person name="Kim J."/>
        </authorList>
    </citation>
    <scope>NUCLEOTIDE SEQUENCE [LARGE SCALE GENOMIC DNA]</scope>
    <source>
        <strain evidence="2 3">PR3</strain>
    </source>
</reference>
<feature type="transmembrane region" description="Helical" evidence="1">
    <location>
        <begin position="106"/>
        <end position="128"/>
    </location>
</feature>
<organism evidence="2 3">
    <name type="scientific">Paenibacillus terricola</name>
    <dbReference type="NCBI Taxonomy" id="2763503"/>
    <lineage>
        <taxon>Bacteria</taxon>
        <taxon>Bacillati</taxon>
        <taxon>Bacillota</taxon>
        <taxon>Bacilli</taxon>
        <taxon>Bacillales</taxon>
        <taxon>Paenibacillaceae</taxon>
        <taxon>Paenibacillus</taxon>
    </lineage>
</organism>
<keyword evidence="3" id="KW-1185">Reference proteome</keyword>
<dbReference type="EMBL" id="JACXZA010000009">
    <property type="protein sequence ID" value="MBD3922369.1"/>
    <property type="molecule type" value="Genomic_DNA"/>
</dbReference>
<proteinExistence type="predicted"/>
<feature type="transmembrane region" description="Helical" evidence="1">
    <location>
        <begin position="208"/>
        <end position="226"/>
    </location>
</feature>